<evidence type="ECO:0000313" key="10">
    <source>
        <dbReference type="Proteomes" id="UP000537989"/>
    </source>
</evidence>
<dbReference type="SUPFAM" id="SSF103473">
    <property type="entry name" value="MFS general substrate transporter"/>
    <property type="match status" value="1"/>
</dbReference>
<keyword evidence="2 7" id="KW-0812">Transmembrane</keyword>
<feature type="transmembrane region" description="Helical" evidence="7">
    <location>
        <begin position="142"/>
        <end position="161"/>
    </location>
</feature>
<feature type="transmembrane region" description="Helical" evidence="7">
    <location>
        <begin position="482"/>
        <end position="501"/>
    </location>
</feature>
<dbReference type="PROSITE" id="PS50850">
    <property type="entry name" value="MFS"/>
    <property type="match status" value="1"/>
</dbReference>
<evidence type="ECO:0000313" key="9">
    <source>
        <dbReference type="EMBL" id="KAF5227415.1"/>
    </source>
</evidence>
<proteinExistence type="predicted"/>
<keyword evidence="4 7" id="KW-0472">Membrane</keyword>
<dbReference type="Proteomes" id="UP000537989">
    <property type="component" value="Unassembled WGS sequence"/>
</dbReference>
<sequence length="591" mass="64608">MSTNSEEEKKPAGRVESTIVTGTSVKYHNKFGALRLRHPETNQIILIPTPTDDPNDPLNWSKSYRVYIAVLVSFAIFFSNFLAAGPTVAILDTTTDFFGPADDDLDDNIAKIAYFFTTTALLQGMSNLVWMPLMAKFGRRPIYVISFTLYTAFSAWAGGATTYGSALAARIMMGAASGAAECLAPLTISDLFFAHERGAIMGIYTTALSAGVGCGIIVAGLITKDLDWRYIYWVSVAVIGSCTLLIIFTCPETSYDRSKAIASPTRVPQHKESSNQNNKVDDIVPKNAHDGSASLGHSPCGNKVERSYWQSLSLFSGIHTKEPFVKLCLRPIVLLALPPVLWATLVMAVSIGFLVAITSNFAVAFDATYGFEPWQAGLCFISCPVGAGFGAFFGGRFSDMIADRLTSRNDGVRHPEMRLPTMAISLITTPLSLLLYGVGIERNWHWILPTIGLGLLNFSIVQATNISLVYTIDSYRPVTGELAVTQHAFKSAFGFLFSFYTNPWINASGYAKAFAAMAGISGFVLFMWIPIPYAALYDELLYEDGVLNILLSEEYLNFLESFTSRSAPKQMLPSEIHSVHDRRSTPILAGV</sequence>
<dbReference type="PANTHER" id="PTHR23502:SF34">
    <property type="entry name" value="PROTEIN HOL1"/>
    <property type="match status" value="1"/>
</dbReference>
<feature type="compositionally biased region" description="Basic and acidic residues" evidence="6">
    <location>
        <begin position="269"/>
        <end position="282"/>
    </location>
</feature>
<feature type="transmembrane region" description="Helical" evidence="7">
    <location>
        <begin position="66"/>
        <end position="91"/>
    </location>
</feature>
<keyword evidence="3 7" id="KW-1133">Transmembrane helix</keyword>
<evidence type="ECO:0000256" key="1">
    <source>
        <dbReference type="ARBA" id="ARBA00004141"/>
    </source>
</evidence>
<dbReference type="InterPro" id="IPR011701">
    <property type="entry name" value="MFS"/>
</dbReference>
<comment type="caution">
    <text evidence="9">The sequence shown here is derived from an EMBL/GenBank/DDBJ whole genome shotgun (WGS) entry which is preliminary data.</text>
</comment>
<evidence type="ECO:0000256" key="2">
    <source>
        <dbReference type="ARBA" id="ARBA00022692"/>
    </source>
</evidence>
<feature type="transmembrane region" description="Helical" evidence="7">
    <location>
        <begin position="446"/>
        <end position="470"/>
    </location>
</feature>
<evidence type="ECO:0000256" key="7">
    <source>
        <dbReference type="SAM" id="Phobius"/>
    </source>
</evidence>
<evidence type="ECO:0000259" key="8">
    <source>
        <dbReference type="PROSITE" id="PS50850"/>
    </source>
</evidence>
<feature type="transmembrane region" description="Helical" evidence="7">
    <location>
        <begin position="200"/>
        <end position="224"/>
    </location>
</feature>
<dbReference type="GO" id="GO:0005886">
    <property type="term" value="C:plasma membrane"/>
    <property type="evidence" value="ECO:0007669"/>
    <property type="project" value="TreeGrafter"/>
</dbReference>
<reference evidence="9 10" key="1">
    <citation type="submission" date="2020-02" db="EMBL/GenBank/DDBJ databases">
        <title>Identification and distribution of gene clusters putatively required for synthesis of sphingolipid metabolism inhibitors in phylogenetically diverse species of the filamentous fungus Fusarium.</title>
        <authorList>
            <person name="Kim H.-S."/>
            <person name="Busman M."/>
            <person name="Brown D.W."/>
            <person name="Divon H."/>
            <person name="Uhlig S."/>
            <person name="Proctor R.H."/>
        </authorList>
    </citation>
    <scope>NUCLEOTIDE SEQUENCE [LARGE SCALE GENOMIC DNA]</scope>
    <source>
        <strain evidence="9 10">NRRL 2903</strain>
    </source>
</reference>
<dbReference type="EMBL" id="JAAMOD010000596">
    <property type="protein sequence ID" value="KAF5227415.1"/>
    <property type="molecule type" value="Genomic_DNA"/>
</dbReference>
<name>A0AAN5YYV5_FUSAU</name>
<feature type="region of interest" description="Disordered" evidence="6">
    <location>
        <begin position="262"/>
        <end position="282"/>
    </location>
</feature>
<feature type="transmembrane region" description="Helical" evidence="7">
    <location>
        <begin position="340"/>
        <end position="362"/>
    </location>
</feature>
<dbReference type="AlphaFoldDB" id="A0AAN5YYV5"/>
<gene>
    <name evidence="9" type="ORF">FAUST_11786</name>
</gene>
<accession>A0AAN5YYV5</accession>
<feature type="transmembrane region" description="Helical" evidence="7">
    <location>
        <begin position="374"/>
        <end position="398"/>
    </location>
</feature>
<dbReference type="Pfam" id="PF07690">
    <property type="entry name" value="MFS_1"/>
    <property type="match status" value="1"/>
</dbReference>
<keyword evidence="5" id="KW-0325">Glycoprotein</keyword>
<feature type="transmembrane region" description="Helical" evidence="7">
    <location>
        <begin position="513"/>
        <end position="531"/>
    </location>
</feature>
<organism evidence="9 10">
    <name type="scientific">Fusarium austroamericanum</name>
    <dbReference type="NCBI Taxonomy" id="282268"/>
    <lineage>
        <taxon>Eukaryota</taxon>
        <taxon>Fungi</taxon>
        <taxon>Dikarya</taxon>
        <taxon>Ascomycota</taxon>
        <taxon>Pezizomycotina</taxon>
        <taxon>Sordariomycetes</taxon>
        <taxon>Hypocreomycetidae</taxon>
        <taxon>Hypocreales</taxon>
        <taxon>Nectriaceae</taxon>
        <taxon>Fusarium</taxon>
    </lineage>
</organism>
<evidence type="ECO:0000256" key="6">
    <source>
        <dbReference type="SAM" id="MobiDB-lite"/>
    </source>
</evidence>
<feature type="transmembrane region" description="Helical" evidence="7">
    <location>
        <begin position="419"/>
        <end position="440"/>
    </location>
</feature>
<evidence type="ECO:0000256" key="3">
    <source>
        <dbReference type="ARBA" id="ARBA00022989"/>
    </source>
</evidence>
<dbReference type="InterPro" id="IPR036259">
    <property type="entry name" value="MFS_trans_sf"/>
</dbReference>
<comment type="subcellular location">
    <subcellularLocation>
        <location evidence="1">Membrane</location>
        <topology evidence="1">Multi-pass membrane protein</topology>
    </subcellularLocation>
</comment>
<protein>
    <recommendedName>
        <fullName evidence="8">Major facilitator superfamily (MFS) profile domain-containing protein</fullName>
    </recommendedName>
</protein>
<evidence type="ECO:0000256" key="4">
    <source>
        <dbReference type="ARBA" id="ARBA00023136"/>
    </source>
</evidence>
<feature type="transmembrane region" description="Helical" evidence="7">
    <location>
        <begin position="230"/>
        <end position="250"/>
    </location>
</feature>
<dbReference type="GO" id="GO:0022857">
    <property type="term" value="F:transmembrane transporter activity"/>
    <property type="evidence" value="ECO:0007669"/>
    <property type="project" value="InterPro"/>
</dbReference>
<keyword evidence="10" id="KW-1185">Reference proteome</keyword>
<dbReference type="PANTHER" id="PTHR23502">
    <property type="entry name" value="MAJOR FACILITATOR SUPERFAMILY"/>
    <property type="match status" value="1"/>
</dbReference>
<evidence type="ECO:0000256" key="5">
    <source>
        <dbReference type="ARBA" id="ARBA00023180"/>
    </source>
</evidence>
<feature type="domain" description="Major facilitator superfamily (MFS) profile" evidence="8">
    <location>
        <begin position="65"/>
        <end position="533"/>
    </location>
</feature>
<feature type="transmembrane region" description="Helical" evidence="7">
    <location>
        <begin position="111"/>
        <end position="130"/>
    </location>
</feature>
<dbReference type="Gene3D" id="1.20.1250.20">
    <property type="entry name" value="MFS general substrate transporter like domains"/>
    <property type="match status" value="1"/>
</dbReference>
<dbReference type="InterPro" id="IPR020846">
    <property type="entry name" value="MFS_dom"/>
</dbReference>